<evidence type="ECO:0000256" key="4">
    <source>
        <dbReference type="ARBA" id="ARBA00022763"/>
    </source>
</evidence>
<dbReference type="PANTHER" id="PTHR13604:SF0">
    <property type="entry name" value="ABASIC SITE PROCESSING PROTEIN HMCES"/>
    <property type="match status" value="1"/>
</dbReference>
<evidence type="ECO:0000256" key="10">
    <source>
        <dbReference type="ARBA" id="ARBA00030898"/>
    </source>
</evidence>
<evidence type="ECO:0000256" key="2">
    <source>
        <dbReference type="ARBA" id="ARBA00015888"/>
    </source>
</evidence>
<evidence type="ECO:0000256" key="9">
    <source>
        <dbReference type="ARBA" id="ARBA00030390"/>
    </source>
</evidence>
<comment type="similarity">
    <text evidence="1">Belongs to the SOS response-associated peptidase family.</text>
</comment>
<evidence type="ECO:0000256" key="12">
    <source>
        <dbReference type="SAM" id="MobiDB-lite"/>
    </source>
</evidence>
<dbReference type="KEGG" id="clec:106673934"/>
<dbReference type="InterPro" id="IPR003738">
    <property type="entry name" value="SRAP"/>
</dbReference>
<protein>
    <recommendedName>
        <fullName evidence="2">Abasic site processing protein HMCES</fullName>
    </recommendedName>
    <alternativeName>
        <fullName evidence="9">Embryonic stem cell-specific 5-hydroxymethylcytosine-binding protein</fullName>
    </alternativeName>
    <alternativeName>
        <fullName evidence="10">Peptidase HMCES</fullName>
    </alternativeName>
    <alternativeName>
        <fullName evidence="11">SRAP domain-containing protein 1</fullName>
    </alternativeName>
</protein>
<evidence type="ECO:0000313" key="14">
    <source>
        <dbReference type="Proteomes" id="UP000494040"/>
    </source>
</evidence>
<dbReference type="SUPFAM" id="SSF143081">
    <property type="entry name" value="BB1717-like"/>
    <property type="match status" value="1"/>
</dbReference>
<evidence type="ECO:0000256" key="1">
    <source>
        <dbReference type="ARBA" id="ARBA00008136"/>
    </source>
</evidence>
<keyword evidence="3" id="KW-0645">Protease</keyword>
<evidence type="ECO:0000256" key="6">
    <source>
        <dbReference type="ARBA" id="ARBA00023124"/>
    </source>
</evidence>
<keyword evidence="14" id="KW-1185">Reference proteome</keyword>
<dbReference type="GO" id="GO:0008233">
    <property type="term" value="F:peptidase activity"/>
    <property type="evidence" value="ECO:0007669"/>
    <property type="project" value="UniProtKB-KW"/>
</dbReference>
<keyword evidence="6" id="KW-0190">Covalent protein-DNA linkage</keyword>
<keyword evidence="8" id="KW-0456">Lyase</keyword>
<proteinExistence type="inferred from homology"/>
<dbReference type="AlphaFoldDB" id="A0A8I6SQ26"/>
<keyword evidence="5" id="KW-0378">Hydrolase</keyword>
<name>A0A8I6SQ26_CIMLE</name>
<keyword evidence="7" id="KW-0238">DNA-binding</keyword>
<dbReference type="GO" id="GO:0106300">
    <property type="term" value="P:protein-DNA covalent cross-linking repair"/>
    <property type="evidence" value="ECO:0007669"/>
    <property type="project" value="InterPro"/>
</dbReference>
<dbReference type="Gene3D" id="3.90.1680.10">
    <property type="entry name" value="SOS response associated peptidase-like"/>
    <property type="match status" value="1"/>
</dbReference>
<reference evidence="13" key="1">
    <citation type="submission" date="2022-01" db="UniProtKB">
        <authorList>
            <consortium name="EnsemblMetazoa"/>
        </authorList>
    </citation>
    <scope>IDENTIFICATION</scope>
</reference>
<dbReference type="Proteomes" id="UP000494040">
    <property type="component" value="Unassembled WGS sequence"/>
</dbReference>
<keyword evidence="4" id="KW-0227">DNA damage</keyword>
<dbReference type="RefSeq" id="XP_014261812.1">
    <property type="nucleotide sequence ID" value="XM_014406326.2"/>
</dbReference>
<evidence type="ECO:0000256" key="5">
    <source>
        <dbReference type="ARBA" id="ARBA00022801"/>
    </source>
</evidence>
<dbReference type="EnsemblMetazoa" id="XM_014406326.2">
    <property type="protein sequence ID" value="XP_014261812.1"/>
    <property type="gene ID" value="LOC106673934"/>
</dbReference>
<evidence type="ECO:0000313" key="13">
    <source>
        <dbReference type="EnsemblMetazoa" id="XP_014261812.1"/>
    </source>
</evidence>
<sequence length="308" mass="34974">MCGRTSCYCQPETYRSATGYFDPESGKYVRPDWKDVDGHEFKSSTNVAPTDFTPVLIPGSIWEDVKTDRALQPMMWGMIPPWHQGDYKTHGLSTNNCRIENIRKSKLYSPSLKGKRCVIICDGFYEWMSTKGSKKQPYFVYSPQPEGIKAEEIASWENGTWCEEKGWIGPNILKMAGLFNEWHSPSDEVMFSYTVITMEANKTLNWLHHRMPAILSNEEQVLGWLDVEGTEVVDALELLTPVEKISYHPVSTIVNNSRNKDTSCNKPFDIKNVDNKSSSFMQAWLGKGKKESSTSSSESTPNKKIKLG</sequence>
<dbReference type="GeneID" id="106673934"/>
<accession>A0A8I6SQ26</accession>
<evidence type="ECO:0000256" key="3">
    <source>
        <dbReference type="ARBA" id="ARBA00022670"/>
    </source>
</evidence>
<dbReference type="GO" id="GO:0016829">
    <property type="term" value="F:lyase activity"/>
    <property type="evidence" value="ECO:0007669"/>
    <property type="project" value="UniProtKB-KW"/>
</dbReference>
<feature type="region of interest" description="Disordered" evidence="12">
    <location>
        <begin position="286"/>
        <end position="308"/>
    </location>
</feature>
<evidence type="ECO:0000256" key="11">
    <source>
        <dbReference type="ARBA" id="ARBA00031130"/>
    </source>
</evidence>
<organism evidence="13 14">
    <name type="scientific">Cimex lectularius</name>
    <name type="common">Bed bug</name>
    <name type="synonym">Acanthia lectularia</name>
    <dbReference type="NCBI Taxonomy" id="79782"/>
    <lineage>
        <taxon>Eukaryota</taxon>
        <taxon>Metazoa</taxon>
        <taxon>Ecdysozoa</taxon>
        <taxon>Arthropoda</taxon>
        <taxon>Hexapoda</taxon>
        <taxon>Insecta</taxon>
        <taxon>Pterygota</taxon>
        <taxon>Neoptera</taxon>
        <taxon>Paraneoptera</taxon>
        <taxon>Hemiptera</taxon>
        <taxon>Heteroptera</taxon>
        <taxon>Panheteroptera</taxon>
        <taxon>Cimicomorpha</taxon>
        <taxon>Cimicidae</taxon>
        <taxon>Cimex</taxon>
    </lineage>
</organism>
<evidence type="ECO:0000256" key="8">
    <source>
        <dbReference type="ARBA" id="ARBA00023239"/>
    </source>
</evidence>
<dbReference type="Pfam" id="PF02586">
    <property type="entry name" value="SRAP"/>
    <property type="match status" value="1"/>
</dbReference>
<dbReference type="OrthoDB" id="2111841at2759"/>
<dbReference type="GO" id="GO:0006508">
    <property type="term" value="P:proteolysis"/>
    <property type="evidence" value="ECO:0007669"/>
    <property type="project" value="UniProtKB-KW"/>
</dbReference>
<dbReference type="GO" id="GO:0003697">
    <property type="term" value="F:single-stranded DNA binding"/>
    <property type="evidence" value="ECO:0007669"/>
    <property type="project" value="InterPro"/>
</dbReference>
<dbReference type="PANTHER" id="PTHR13604">
    <property type="entry name" value="DC12-RELATED"/>
    <property type="match status" value="1"/>
</dbReference>
<evidence type="ECO:0000256" key="7">
    <source>
        <dbReference type="ARBA" id="ARBA00023125"/>
    </source>
</evidence>
<dbReference type="InterPro" id="IPR036590">
    <property type="entry name" value="SRAP-like"/>
</dbReference>
<dbReference type="OMA" id="SYNKGPQ"/>